<organism evidence="1 2">
    <name type="scientific">Cellulomonas fulva</name>
    <dbReference type="NCBI Taxonomy" id="2835530"/>
    <lineage>
        <taxon>Bacteria</taxon>
        <taxon>Bacillati</taxon>
        <taxon>Actinomycetota</taxon>
        <taxon>Actinomycetes</taxon>
        <taxon>Micrococcales</taxon>
        <taxon>Cellulomonadaceae</taxon>
        <taxon>Cellulomonas</taxon>
    </lineage>
</organism>
<protein>
    <submittedName>
        <fullName evidence="1">Uncharacterized protein</fullName>
    </submittedName>
</protein>
<dbReference type="RefSeq" id="WP_214346746.1">
    <property type="nucleotide sequence ID" value="NZ_JAHBOH010000001.1"/>
</dbReference>
<dbReference type="Proteomes" id="UP000722125">
    <property type="component" value="Unassembled WGS sequence"/>
</dbReference>
<name>A0ABS5TW43_9CELL</name>
<keyword evidence="2" id="KW-1185">Reference proteome</keyword>
<comment type="caution">
    <text evidence="1">The sequence shown here is derived from an EMBL/GenBank/DDBJ whole genome shotgun (WGS) entry which is preliminary data.</text>
</comment>
<sequence>MRTVTGTRLATVTVLAPAPQAGTFAREWGVAYLASDEHGRALGRRTAWCGAEADARELLGASAGQPGVHAPTLVHRWVSAERTGEPEPLPDPWEVVDTLVSALARATGQQEAVVRLGIGVA</sequence>
<dbReference type="EMBL" id="JAHBOH010000001">
    <property type="protein sequence ID" value="MBT0993356.1"/>
    <property type="molecule type" value="Genomic_DNA"/>
</dbReference>
<gene>
    <name evidence="1" type="ORF">KIN34_03535</name>
</gene>
<proteinExistence type="predicted"/>
<accession>A0ABS5TW43</accession>
<reference evidence="1 2" key="1">
    <citation type="submission" date="2021-05" db="EMBL/GenBank/DDBJ databases">
        <title>Description of Cellulomonas sp. DKR-3 sp. nov.</title>
        <authorList>
            <person name="Dahal R.H."/>
            <person name="Chaudhary D.K."/>
        </authorList>
    </citation>
    <scope>NUCLEOTIDE SEQUENCE [LARGE SCALE GENOMIC DNA]</scope>
    <source>
        <strain evidence="1 2">DKR-3</strain>
    </source>
</reference>
<evidence type="ECO:0000313" key="2">
    <source>
        <dbReference type="Proteomes" id="UP000722125"/>
    </source>
</evidence>
<evidence type="ECO:0000313" key="1">
    <source>
        <dbReference type="EMBL" id="MBT0993356.1"/>
    </source>
</evidence>